<evidence type="ECO:0000313" key="6">
    <source>
        <dbReference type="Proteomes" id="UP000548867"/>
    </source>
</evidence>
<evidence type="ECO:0000256" key="1">
    <source>
        <dbReference type="ARBA" id="ARBA00022908"/>
    </source>
</evidence>
<evidence type="ECO:0000313" key="5">
    <source>
        <dbReference type="EMBL" id="MBB3956142.1"/>
    </source>
</evidence>
<keyword evidence="2 3" id="KW-0238">DNA-binding</keyword>
<comment type="caution">
    <text evidence="5">The sequence shown here is derived from an EMBL/GenBank/DDBJ whole genome shotgun (WGS) entry which is preliminary data.</text>
</comment>
<name>A0A7W6G8L9_9SPHN</name>
<sequence>MARSTSTISKLRWLLDFAKPDIGGRPITKLTAPELLDVLRKIGLRGRHETANRLRSTFGTIFRYAIVTGRAV</sequence>
<dbReference type="AlphaFoldDB" id="A0A7W6G8L9"/>
<dbReference type="InterPro" id="IPR053876">
    <property type="entry name" value="Phage_int_M"/>
</dbReference>
<feature type="domain" description="Core-binding (CB)" evidence="4">
    <location>
        <begin position="1"/>
        <end position="66"/>
    </location>
</feature>
<evidence type="ECO:0000256" key="3">
    <source>
        <dbReference type="PROSITE-ProRule" id="PRU01248"/>
    </source>
</evidence>
<proteinExistence type="predicted"/>
<dbReference type="Pfam" id="PF22022">
    <property type="entry name" value="Phage_int_M"/>
    <property type="match status" value="1"/>
</dbReference>
<gene>
    <name evidence="5" type="ORF">GGR38_003100</name>
</gene>
<evidence type="ECO:0000259" key="4">
    <source>
        <dbReference type="PROSITE" id="PS51900"/>
    </source>
</evidence>
<dbReference type="PROSITE" id="PS51900">
    <property type="entry name" value="CB"/>
    <property type="match status" value="1"/>
</dbReference>
<dbReference type="EMBL" id="JACIDX010000012">
    <property type="protein sequence ID" value="MBB3956142.1"/>
    <property type="molecule type" value="Genomic_DNA"/>
</dbReference>
<keyword evidence="6" id="KW-1185">Reference proteome</keyword>
<accession>A0A7W6G8L9</accession>
<protein>
    <submittedName>
        <fullName evidence="5">Integrase</fullName>
    </submittedName>
</protein>
<dbReference type="RefSeq" id="WP_183627068.1">
    <property type="nucleotide sequence ID" value="NZ_JACIDX010000012.1"/>
</dbReference>
<keyword evidence="1" id="KW-0229">DNA integration</keyword>
<reference evidence="5 6" key="1">
    <citation type="submission" date="2020-08" db="EMBL/GenBank/DDBJ databases">
        <title>Genomic Encyclopedia of Type Strains, Phase IV (KMG-IV): sequencing the most valuable type-strain genomes for metagenomic binning, comparative biology and taxonomic classification.</title>
        <authorList>
            <person name="Goeker M."/>
        </authorList>
    </citation>
    <scope>NUCLEOTIDE SEQUENCE [LARGE SCALE GENOMIC DNA]</scope>
    <source>
        <strain evidence="5 6">DSM 27057</strain>
    </source>
</reference>
<dbReference type="Proteomes" id="UP000548867">
    <property type="component" value="Unassembled WGS sequence"/>
</dbReference>
<dbReference type="InterPro" id="IPR010998">
    <property type="entry name" value="Integrase_recombinase_N"/>
</dbReference>
<dbReference type="GO" id="GO:0003677">
    <property type="term" value="F:DNA binding"/>
    <property type="evidence" value="ECO:0007669"/>
    <property type="project" value="UniProtKB-UniRule"/>
</dbReference>
<dbReference type="InterPro" id="IPR044068">
    <property type="entry name" value="CB"/>
</dbReference>
<dbReference type="SUPFAM" id="SSF56349">
    <property type="entry name" value="DNA breaking-rejoining enzymes"/>
    <property type="match status" value="1"/>
</dbReference>
<dbReference type="InterPro" id="IPR011010">
    <property type="entry name" value="DNA_brk_join_enz"/>
</dbReference>
<dbReference type="Gene3D" id="1.10.150.130">
    <property type="match status" value="1"/>
</dbReference>
<dbReference type="GO" id="GO:0015074">
    <property type="term" value="P:DNA integration"/>
    <property type="evidence" value="ECO:0007669"/>
    <property type="project" value="UniProtKB-KW"/>
</dbReference>
<organism evidence="5 6">
    <name type="scientific">Novosphingobium sediminicola</name>
    <dbReference type="NCBI Taxonomy" id="563162"/>
    <lineage>
        <taxon>Bacteria</taxon>
        <taxon>Pseudomonadati</taxon>
        <taxon>Pseudomonadota</taxon>
        <taxon>Alphaproteobacteria</taxon>
        <taxon>Sphingomonadales</taxon>
        <taxon>Sphingomonadaceae</taxon>
        <taxon>Novosphingobium</taxon>
    </lineage>
</organism>
<evidence type="ECO:0000256" key="2">
    <source>
        <dbReference type="ARBA" id="ARBA00023125"/>
    </source>
</evidence>